<comment type="caution">
    <text evidence="2">The sequence shown here is derived from an EMBL/GenBank/DDBJ whole genome shotgun (WGS) entry which is preliminary data.</text>
</comment>
<name>A0A9D9HMQ1_9SPIR</name>
<reference evidence="2" key="1">
    <citation type="submission" date="2020-10" db="EMBL/GenBank/DDBJ databases">
        <authorList>
            <person name="Gilroy R."/>
        </authorList>
    </citation>
    <scope>NUCLEOTIDE SEQUENCE</scope>
    <source>
        <strain evidence="2">10532</strain>
    </source>
</reference>
<dbReference type="HAMAP" id="MF_00652">
    <property type="entry name" value="UPF0246"/>
    <property type="match status" value="1"/>
</dbReference>
<comment type="similarity">
    <text evidence="1">Belongs to the UPF0246 family.</text>
</comment>
<evidence type="ECO:0000313" key="3">
    <source>
        <dbReference type="Proteomes" id="UP000823638"/>
    </source>
</evidence>
<dbReference type="GO" id="GO:0033194">
    <property type="term" value="P:response to hydroperoxide"/>
    <property type="evidence" value="ECO:0007669"/>
    <property type="project" value="TreeGrafter"/>
</dbReference>
<evidence type="ECO:0000313" key="2">
    <source>
        <dbReference type="EMBL" id="MBO8456712.1"/>
    </source>
</evidence>
<dbReference type="Proteomes" id="UP000823638">
    <property type="component" value="Unassembled WGS sequence"/>
</dbReference>
<gene>
    <name evidence="2" type="primary">yaaA</name>
    <name evidence="2" type="ORF">IAA81_00600</name>
</gene>
<protein>
    <recommendedName>
        <fullName evidence="1">UPF0246 protein IAA81_00600</fullName>
    </recommendedName>
</protein>
<dbReference type="GO" id="GO:0005829">
    <property type="term" value="C:cytosol"/>
    <property type="evidence" value="ECO:0007669"/>
    <property type="project" value="TreeGrafter"/>
</dbReference>
<dbReference type="AlphaFoldDB" id="A0A9D9HMQ1"/>
<sequence length="249" mass="28720">MKIIISPAKNMSLDADTLEPEGLPVFLDKAQMLVDYIKTLSFEDLKALLSCNENLARLNYGRYQSINLKENTNPALVTFEGIQYKYMAPRVFTYEYFDYAREHLRILSGLYGILKPFDGIVPYRLEMQAKLKTAFCKNLYDYWGASIYENLAGESSAPPVILNLASEEYAKAVRKYLKPGDRFITCVFAEQIESTLKEKGVYVKMARGEMVRFMAENNITRPEELKAFSGLDYRFSEEDSSPNRYVFKR</sequence>
<organism evidence="2 3">
    <name type="scientific">Candidatus Gallitreponema excrementavium</name>
    <dbReference type="NCBI Taxonomy" id="2840840"/>
    <lineage>
        <taxon>Bacteria</taxon>
        <taxon>Pseudomonadati</taxon>
        <taxon>Spirochaetota</taxon>
        <taxon>Spirochaetia</taxon>
        <taxon>Spirochaetales</taxon>
        <taxon>Candidatus Gallitreponema</taxon>
    </lineage>
</organism>
<dbReference type="EMBL" id="JADIMM010000014">
    <property type="protein sequence ID" value="MBO8456712.1"/>
    <property type="molecule type" value="Genomic_DNA"/>
</dbReference>
<evidence type="ECO:0000256" key="1">
    <source>
        <dbReference type="HAMAP-Rule" id="MF_00652"/>
    </source>
</evidence>
<dbReference type="Pfam" id="PF03883">
    <property type="entry name" value="H2O2_YaaD"/>
    <property type="match status" value="1"/>
</dbReference>
<dbReference type="NCBIfam" id="NF002543">
    <property type="entry name" value="PRK02101.1-4"/>
    <property type="match status" value="1"/>
</dbReference>
<reference evidence="2" key="2">
    <citation type="journal article" date="2021" name="PeerJ">
        <title>Extensive microbial diversity within the chicken gut microbiome revealed by metagenomics and culture.</title>
        <authorList>
            <person name="Gilroy R."/>
            <person name="Ravi A."/>
            <person name="Getino M."/>
            <person name="Pursley I."/>
            <person name="Horton D.L."/>
            <person name="Alikhan N.F."/>
            <person name="Baker D."/>
            <person name="Gharbi K."/>
            <person name="Hall N."/>
            <person name="Watson M."/>
            <person name="Adriaenssens E.M."/>
            <person name="Foster-Nyarko E."/>
            <person name="Jarju S."/>
            <person name="Secka A."/>
            <person name="Antonio M."/>
            <person name="Oren A."/>
            <person name="Chaudhuri R.R."/>
            <person name="La Ragione R."/>
            <person name="Hildebrand F."/>
            <person name="Pallen M.J."/>
        </authorList>
    </citation>
    <scope>NUCLEOTIDE SEQUENCE</scope>
    <source>
        <strain evidence="2">10532</strain>
    </source>
</reference>
<dbReference type="InterPro" id="IPR005583">
    <property type="entry name" value="YaaA"/>
</dbReference>
<accession>A0A9D9HMQ1</accession>
<dbReference type="PANTHER" id="PTHR30283:SF4">
    <property type="entry name" value="PEROXIDE STRESS RESISTANCE PROTEIN YAAA"/>
    <property type="match status" value="1"/>
</dbReference>
<dbReference type="PANTHER" id="PTHR30283">
    <property type="entry name" value="PEROXIDE STRESS RESPONSE PROTEIN YAAA"/>
    <property type="match status" value="1"/>
</dbReference>
<proteinExistence type="inferred from homology"/>